<dbReference type="InterPro" id="IPR056798">
    <property type="entry name" value="ADH_Fe_C"/>
</dbReference>
<dbReference type="SUPFAM" id="SSF56796">
    <property type="entry name" value="Dehydroquinate synthase-like"/>
    <property type="match status" value="1"/>
</dbReference>
<dbReference type="Proteomes" id="UP000189935">
    <property type="component" value="Chromosome I"/>
</dbReference>
<evidence type="ECO:0000259" key="3">
    <source>
        <dbReference type="Pfam" id="PF00465"/>
    </source>
</evidence>
<accession>A0A1M6VHX8</accession>
<evidence type="ECO:0000313" key="6">
    <source>
        <dbReference type="Proteomes" id="UP000189935"/>
    </source>
</evidence>
<dbReference type="InterPro" id="IPR001670">
    <property type="entry name" value="ADH_Fe/GldA"/>
</dbReference>
<dbReference type="Pfam" id="PF25137">
    <property type="entry name" value="ADH_Fe_C"/>
    <property type="match status" value="1"/>
</dbReference>
<comment type="similarity">
    <text evidence="1">Belongs to the iron-containing alcohol dehydrogenase family.</text>
</comment>
<sequence>MRAPGSYQYPPMDFVVYGKPAAEALREEAERLNAQRVFLIVSRTLNTKTDEIEKIRNSLKDRYAGTYDGIPQHTTREVVVKAASHAREAAADLIVAIGGGSVVDAAKIILMCIEHEIVDQDGLDGFETTPERRFGAFRNPKVRMIAVPSTLSGGEYNSGTLVTDTRRKLKQIFNHPMMMPRTIILDPAMTKYTPEKLWLGSGTRAMDHGIEAVCSIRGNPLVDSACLAGLRYLHDGLLRTKENPDDAEARVNCQFGSWLSAFGLQARVPMGASHAIGHVLGGTCDVPHYFCTAVMMPSVLRYNRPATGEAQKSIAAALRAPELDASDAFANFIGKLGLPRKLSDVGVGEDRFKLIGENAMLSIFTRSNPQPIREPGDVVEILKLAA</sequence>
<dbReference type="AlphaFoldDB" id="A0A1M6VHX8"/>
<dbReference type="PANTHER" id="PTHR11496">
    <property type="entry name" value="ALCOHOL DEHYDROGENASE"/>
    <property type="match status" value="1"/>
</dbReference>
<evidence type="ECO:0000256" key="2">
    <source>
        <dbReference type="ARBA" id="ARBA00023002"/>
    </source>
</evidence>
<dbReference type="EMBL" id="LT670844">
    <property type="protein sequence ID" value="SHK81070.1"/>
    <property type="molecule type" value="Genomic_DNA"/>
</dbReference>
<dbReference type="GO" id="GO:0046872">
    <property type="term" value="F:metal ion binding"/>
    <property type="evidence" value="ECO:0007669"/>
    <property type="project" value="InterPro"/>
</dbReference>
<dbReference type="Gene3D" id="1.20.1090.10">
    <property type="entry name" value="Dehydroquinate synthase-like - alpha domain"/>
    <property type="match status" value="1"/>
</dbReference>
<dbReference type="Pfam" id="PF00465">
    <property type="entry name" value="Fe-ADH"/>
    <property type="match status" value="1"/>
</dbReference>
<feature type="domain" description="Fe-containing alcohol dehydrogenase-like C-terminal" evidence="4">
    <location>
        <begin position="201"/>
        <end position="384"/>
    </location>
</feature>
<dbReference type="CDD" id="cd08192">
    <property type="entry name" value="MAR-like"/>
    <property type="match status" value="1"/>
</dbReference>
<name>A0A1M6VHX8_9BRAD</name>
<dbReference type="InterPro" id="IPR039697">
    <property type="entry name" value="Alcohol_dehydrogenase_Fe"/>
</dbReference>
<reference evidence="5 6" key="1">
    <citation type="submission" date="2016-11" db="EMBL/GenBank/DDBJ databases">
        <authorList>
            <person name="Jaros S."/>
            <person name="Januszkiewicz K."/>
            <person name="Wedrychowicz H."/>
        </authorList>
    </citation>
    <scope>NUCLEOTIDE SEQUENCE [LARGE SCALE GENOMIC DNA]</scope>
    <source>
        <strain evidence="5 6">GAS499</strain>
    </source>
</reference>
<evidence type="ECO:0000259" key="4">
    <source>
        <dbReference type="Pfam" id="PF25137"/>
    </source>
</evidence>
<organism evidence="5 6">
    <name type="scientific">Bradyrhizobium lablabi</name>
    <dbReference type="NCBI Taxonomy" id="722472"/>
    <lineage>
        <taxon>Bacteria</taxon>
        <taxon>Pseudomonadati</taxon>
        <taxon>Pseudomonadota</taxon>
        <taxon>Alphaproteobacteria</taxon>
        <taxon>Hyphomicrobiales</taxon>
        <taxon>Nitrobacteraceae</taxon>
        <taxon>Bradyrhizobium</taxon>
    </lineage>
</organism>
<dbReference type="GO" id="GO:0004022">
    <property type="term" value="F:alcohol dehydrogenase (NAD+) activity"/>
    <property type="evidence" value="ECO:0007669"/>
    <property type="project" value="TreeGrafter"/>
</dbReference>
<keyword evidence="2" id="KW-0560">Oxidoreductase</keyword>
<gene>
    <name evidence="5" type="ORF">SAMN05444159_4239</name>
</gene>
<feature type="domain" description="Alcohol dehydrogenase iron-type/glycerol dehydrogenase GldA" evidence="3">
    <location>
        <begin position="15"/>
        <end position="187"/>
    </location>
</feature>
<dbReference type="RefSeq" id="WP_079541085.1">
    <property type="nucleotide sequence ID" value="NZ_LT670844.1"/>
</dbReference>
<dbReference type="Gene3D" id="3.40.50.1970">
    <property type="match status" value="1"/>
</dbReference>
<proteinExistence type="inferred from homology"/>
<protein>
    <submittedName>
        <fullName evidence="5">Maleylacetate reductase</fullName>
    </submittedName>
</protein>
<evidence type="ECO:0000313" key="5">
    <source>
        <dbReference type="EMBL" id="SHK81070.1"/>
    </source>
</evidence>
<dbReference type="PANTHER" id="PTHR11496:SF102">
    <property type="entry name" value="ALCOHOL DEHYDROGENASE 4"/>
    <property type="match status" value="1"/>
</dbReference>
<dbReference type="OrthoDB" id="9815791at2"/>
<evidence type="ECO:0000256" key="1">
    <source>
        <dbReference type="ARBA" id="ARBA00007358"/>
    </source>
</evidence>